<dbReference type="EMBL" id="VTPC01003356">
    <property type="protein sequence ID" value="KAF2898677.1"/>
    <property type="molecule type" value="Genomic_DNA"/>
</dbReference>
<organism evidence="2 3">
    <name type="scientific">Ignelater luminosus</name>
    <name type="common">Cucubano</name>
    <name type="synonym">Pyrophorus luminosus</name>
    <dbReference type="NCBI Taxonomy" id="2038154"/>
    <lineage>
        <taxon>Eukaryota</taxon>
        <taxon>Metazoa</taxon>
        <taxon>Ecdysozoa</taxon>
        <taxon>Arthropoda</taxon>
        <taxon>Hexapoda</taxon>
        <taxon>Insecta</taxon>
        <taxon>Pterygota</taxon>
        <taxon>Neoptera</taxon>
        <taxon>Endopterygota</taxon>
        <taxon>Coleoptera</taxon>
        <taxon>Polyphaga</taxon>
        <taxon>Elateriformia</taxon>
        <taxon>Elateroidea</taxon>
        <taxon>Elateridae</taxon>
        <taxon>Agrypninae</taxon>
        <taxon>Pyrophorini</taxon>
        <taxon>Ignelater</taxon>
    </lineage>
</organism>
<gene>
    <name evidence="2" type="ORF">ILUMI_07498</name>
</gene>
<evidence type="ECO:0000313" key="3">
    <source>
        <dbReference type="Proteomes" id="UP000801492"/>
    </source>
</evidence>
<proteinExistence type="predicted"/>
<evidence type="ECO:0000313" key="2">
    <source>
        <dbReference type="EMBL" id="KAF2898677.1"/>
    </source>
</evidence>
<protein>
    <submittedName>
        <fullName evidence="2">Uncharacterized protein</fullName>
    </submittedName>
</protein>
<accession>A0A8K0GEC6</accession>
<reference evidence="2" key="1">
    <citation type="submission" date="2019-08" db="EMBL/GenBank/DDBJ databases">
        <title>The genome of the North American firefly Photinus pyralis.</title>
        <authorList>
            <consortium name="Photinus pyralis genome working group"/>
            <person name="Fallon T.R."/>
            <person name="Sander Lower S.E."/>
            <person name="Weng J.-K."/>
        </authorList>
    </citation>
    <scope>NUCLEOTIDE SEQUENCE</scope>
    <source>
        <strain evidence="2">TRF0915ILg1</strain>
        <tissue evidence="2">Whole body</tissue>
    </source>
</reference>
<dbReference type="OrthoDB" id="6740956at2759"/>
<name>A0A8K0GEC6_IGNLU</name>
<dbReference type="Proteomes" id="UP000801492">
    <property type="component" value="Unassembled WGS sequence"/>
</dbReference>
<feature type="region of interest" description="Disordered" evidence="1">
    <location>
        <begin position="114"/>
        <end position="144"/>
    </location>
</feature>
<sequence>MKYLRKVASKTRRDRVRNTTIRMRLGVRPLEEMIKDNQLRWYGHLNRMDESRYPKRVFEARLVGTQPRGRRRTTWKDNLQSNCILGEIVIKFIRISRRRLTAIETIELLEATDDDESEDNNLDFSLSESECIPSDDQAGNGSSA</sequence>
<evidence type="ECO:0000256" key="1">
    <source>
        <dbReference type="SAM" id="MobiDB-lite"/>
    </source>
</evidence>
<comment type="caution">
    <text evidence="2">The sequence shown here is derived from an EMBL/GenBank/DDBJ whole genome shotgun (WGS) entry which is preliminary data.</text>
</comment>
<keyword evidence="3" id="KW-1185">Reference proteome</keyword>
<dbReference type="AlphaFoldDB" id="A0A8K0GEC6"/>